<gene>
    <name evidence="1" type="ORF">E2C01_004029</name>
</gene>
<evidence type="ECO:0000313" key="2">
    <source>
        <dbReference type="Proteomes" id="UP000324222"/>
    </source>
</evidence>
<proteinExistence type="predicted"/>
<sequence length="109" mass="12205">MARFTGAAPRPDALQCNRGPAFPRGHSRVLTAEAHILRRFKLPLGLPLAESHWLLVQFSYAYAELKGVKSYVTSCCFRIANTSKEMTLGDGNLVQHQPLYILNLHQTIL</sequence>
<name>A0A5B7CQF8_PORTR</name>
<protein>
    <submittedName>
        <fullName evidence="1">Uncharacterized protein</fullName>
    </submittedName>
</protein>
<accession>A0A5B7CQF8</accession>
<dbReference type="AlphaFoldDB" id="A0A5B7CQF8"/>
<evidence type="ECO:0000313" key="1">
    <source>
        <dbReference type="EMBL" id="MPC11368.1"/>
    </source>
</evidence>
<dbReference type="Proteomes" id="UP000324222">
    <property type="component" value="Unassembled WGS sequence"/>
</dbReference>
<dbReference type="EMBL" id="VSRR010000159">
    <property type="protein sequence ID" value="MPC11368.1"/>
    <property type="molecule type" value="Genomic_DNA"/>
</dbReference>
<comment type="caution">
    <text evidence="1">The sequence shown here is derived from an EMBL/GenBank/DDBJ whole genome shotgun (WGS) entry which is preliminary data.</text>
</comment>
<reference evidence="1 2" key="1">
    <citation type="submission" date="2019-05" db="EMBL/GenBank/DDBJ databases">
        <title>Another draft genome of Portunus trituberculatus and its Hox gene families provides insights of decapod evolution.</title>
        <authorList>
            <person name="Jeong J.-H."/>
            <person name="Song I."/>
            <person name="Kim S."/>
            <person name="Choi T."/>
            <person name="Kim D."/>
            <person name="Ryu S."/>
            <person name="Kim W."/>
        </authorList>
    </citation>
    <scope>NUCLEOTIDE SEQUENCE [LARGE SCALE GENOMIC DNA]</scope>
    <source>
        <tissue evidence="1">Muscle</tissue>
    </source>
</reference>
<organism evidence="1 2">
    <name type="scientific">Portunus trituberculatus</name>
    <name type="common">Swimming crab</name>
    <name type="synonym">Neptunus trituberculatus</name>
    <dbReference type="NCBI Taxonomy" id="210409"/>
    <lineage>
        <taxon>Eukaryota</taxon>
        <taxon>Metazoa</taxon>
        <taxon>Ecdysozoa</taxon>
        <taxon>Arthropoda</taxon>
        <taxon>Crustacea</taxon>
        <taxon>Multicrustacea</taxon>
        <taxon>Malacostraca</taxon>
        <taxon>Eumalacostraca</taxon>
        <taxon>Eucarida</taxon>
        <taxon>Decapoda</taxon>
        <taxon>Pleocyemata</taxon>
        <taxon>Brachyura</taxon>
        <taxon>Eubrachyura</taxon>
        <taxon>Portunoidea</taxon>
        <taxon>Portunidae</taxon>
        <taxon>Portuninae</taxon>
        <taxon>Portunus</taxon>
    </lineage>
</organism>
<keyword evidence="2" id="KW-1185">Reference proteome</keyword>